<dbReference type="Pfam" id="PF23035">
    <property type="entry name" value="zf-CCCH_UNK-like_4th"/>
    <property type="match status" value="1"/>
</dbReference>
<feature type="zinc finger region" description="C3H1-type" evidence="8">
    <location>
        <begin position="275"/>
        <end position="303"/>
    </location>
</feature>
<sequence>MIMVTNNDAIQFLLSPKTYNMRQEKPRHLRYLNEFRTQQCLLFLEQQCQFHRPYTCFHWHFPNQKRRRPFKRPDGTFNYNPDVYCDKYDETSGSCADGDECPYAHRNAGDTERRYHPRYFKTGNCIYETMENGACVKNGLHCAFAHGPDDIRLPVYDIREVQDASSKFTVNLPASLEKERVLSEDPKWNEMFHVLACYKTELCKKPPRMCRQGYSCPFYHNGKDKRRAPDKFLYRSTPCPIVRPGDEWQDSTLCDTGDACVYCHTRTEQQFHPEIYKSTKCNDVLNSGYCPRGPFCAFAHCDSEMSIGRDFSSNATQQVQYCTTGGVVQSGLIMESNNLSSNISLLSSSSVTSTTTTTTTVSSMQYRHISSDIPVISHTGGSQNQQQVQHPIHSPHLYHLSTPSAVNSNLRILGTSNIINIGNNTNTSSSDNNLPPNLMSNLNTNFSNMTSMIIPSPQQQQRTVSSHLYHHQQQQHSMSFPSSIEFNRSISTNTSDHSVRCSHIQNSLMSNVISPLSSSQSSSRGRRLTRCTSPRATSIWPSFNLVTNPNIDKQQHFTQISGQSNPDAKIGACPPTPLGMLPTNSVSSTCSPNQNTHFPNTRSRPIPGQFHNVLTHPLAAAAAYNTRDNNNKGRHRSGSSMSSEIGQYCMHAKELTSSPSVYHLNSTSTYPGRCGSYSSAGGSGCMGNLNRAPHPVTSSAVVSFSTSAQKQTSTSMLSATTNTSKSILLGQLSGIYQTMATSRKHQQQPNILWDNFESASCSTTNKEQYFPSNFCPWPPMNMNAGIDNNNNINSSGMSEMENNFNNFLVDNYQIPSGAVTSSSIGVCDDTSRDSGLVLDMTLPPTSPFESSCGGGLLSGNFDADLLLSQMTHPTSQQQLASSSALFDDVHAVYPSFSQDLVFHSPSDDGFLSTHSTSEEQDPQQSFLATTSSTGGGIDCSSLPNFYVSNPVSIPGKGDGDDKDAKSLQLHSFLDSITCHQSDNLPRCCDSSLRSSTNLQTTSNTVRSSGCDNLIKSSNQHLSGWPSNFADETEHRHTSPISCPISINNNAFSSVIGTPLKRVKHQPASLDLNASELTSSVSTNAMLFGAIGSKFHQSVTSESTNNQPDNIQSTVLQQCSNYSAQSGVLTVSSTPSPTKLDFGGTRTSSRIFPSHSINENFTNLPQSPILLSSPFSNPGCDLERLTLRRELDEVKQLLDSKEGEVEVLKKQRDFVTEHLRDSLGVIRRLFHSLNMSPSTASTDLFKPLFIDTEINVSSDQSTDCCAHSISSESNPCELFKTCMQTSPIKSSSPSAPIDSLSRHPLQQQQQEALAALFANPLVSTLLNTRSDGNITDSIKATSEMQFMQWNPPNNNYSTTQRHESFMHRLEESFNDRLFTDVGTDIPSNSNDDDDDLFSTSGLLSFSNQESCNFDQQLDNRETELTQNSFHSPNCAPITTVSSQTVSGPMATVTTTTVDELFTSSLTNDVFDESTVTNHHMDDVAFWRTTAMMNSTSASTSLLHSLSIDLDQDNDINNNNKVNCNPSKHNIEGKRSI</sequence>
<keyword evidence="4 8" id="KW-0479">Metal-binding</keyword>
<evidence type="ECO:0000256" key="2">
    <source>
        <dbReference type="ARBA" id="ARBA00008808"/>
    </source>
</evidence>
<dbReference type="GO" id="GO:0008270">
    <property type="term" value="F:zinc ion binding"/>
    <property type="evidence" value="ECO:0007669"/>
    <property type="project" value="UniProtKB-KW"/>
</dbReference>
<comment type="subcellular location">
    <subcellularLocation>
        <location evidence="1">Cytoplasm</location>
    </subcellularLocation>
</comment>
<evidence type="ECO:0000256" key="10">
    <source>
        <dbReference type="SAM" id="MobiDB-lite"/>
    </source>
</evidence>
<feature type="domain" description="C3H1-type" evidence="11">
    <location>
        <begin position="79"/>
        <end position="108"/>
    </location>
</feature>
<dbReference type="PANTHER" id="PTHR14493">
    <property type="entry name" value="UNKEMPT FAMILY MEMBER"/>
    <property type="match status" value="1"/>
</dbReference>
<evidence type="ECO:0000256" key="1">
    <source>
        <dbReference type="ARBA" id="ARBA00004496"/>
    </source>
</evidence>
<evidence type="ECO:0000256" key="8">
    <source>
        <dbReference type="PROSITE-ProRule" id="PRU00723"/>
    </source>
</evidence>
<dbReference type="InterPro" id="IPR000571">
    <property type="entry name" value="Znf_CCCH"/>
</dbReference>
<dbReference type="EMBL" id="JALJAT010000006">
    <property type="protein sequence ID" value="KAK4468578.1"/>
    <property type="molecule type" value="Genomic_DNA"/>
</dbReference>
<dbReference type="PROSITE" id="PS50103">
    <property type="entry name" value="ZF_C3H1"/>
    <property type="match status" value="2"/>
</dbReference>
<evidence type="ECO:0000313" key="12">
    <source>
        <dbReference type="EMBL" id="KAK4468578.1"/>
    </source>
</evidence>
<evidence type="ECO:0000313" key="13">
    <source>
        <dbReference type="Proteomes" id="UP001292079"/>
    </source>
</evidence>
<keyword evidence="6 8" id="KW-0863">Zinc-finger</keyword>
<dbReference type="Pfam" id="PF23261">
    <property type="entry name" value="zf-CCCH_11"/>
    <property type="match status" value="1"/>
</dbReference>
<keyword evidence="7 8" id="KW-0862">Zinc</keyword>
<evidence type="ECO:0000256" key="4">
    <source>
        <dbReference type="ARBA" id="ARBA00022723"/>
    </source>
</evidence>
<dbReference type="PANTHER" id="PTHR14493:SF50">
    <property type="entry name" value="RING FINGER PROTEIN UNKEMPT"/>
    <property type="match status" value="1"/>
</dbReference>
<dbReference type="Pfam" id="PF18384">
    <property type="entry name" value="zf_CCCH_5"/>
    <property type="match status" value="1"/>
</dbReference>
<dbReference type="InterPro" id="IPR057296">
    <property type="entry name" value="UNK_Znf_5"/>
</dbReference>
<feature type="domain" description="C3H1-type" evidence="11">
    <location>
        <begin position="275"/>
        <end position="303"/>
    </location>
</feature>
<evidence type="ECO:0000256" key="3">
    <source>
        <dbReference type="ARBA" id="ARBA00022490"/>
    </source>
</evidence>
<gene>
    <name evidence="12" type="ORF">MN116_007771</name>
</gene>
<dbReference type="SUPFAM" id="SSF90229">
    <property type="entry name" value="CCCH zinc finger"/>
    <property type="match status" value="1"/>
</dbReference>
<evidence type="ECO:0000259" key="11">
    <source>
        <dbReference type="PROSITE" id="PS50103"/>
    </source>
</evidence>
<evidence type="ECO:0000256" key="6">
    <source>
        <dbReference type="ARBA" id="ARBA00022771"/>
    </source>
</evidence>
<keyword evidence="9" id="KW-0175">Coiled coil</keyword>
<keyword evidence="5" id="KW-0677">Repeat</keyword>
<feature type="zinc finger region" description="C3H1-type" evidence="8">
    <location>
        <begin position="79"/>
        <end position="108"/>
    </location>
</feature>
<comment type="similarity">
    <text evidence="2">Belongs to the unkempt family.</text>
</comment>
<reference evidence="12" key="1">
    <citation type="submission" date="2022-04" db="EMBL/GenBank/DDBJ databases">
        <authorList>
            <person name="Xu L."/>
            <person name="Lv Z."/>
        </authorList>
    </citation>
    <scope>NUCLEOTIDE SEQUENCE</scope>
    <source>
        <strain evidence="12">LV_2022a</strain>
    </source>
</reference>
<dbReference type="InterPro" id="IPR045234">
    <property type="entry name" value="Unkempt-like"/>
</dbReference>
<evidence type="ECO:0000256" key="9">
    <source>
        <dbReference type="SAM" id="Coils"/>
    </source>
</evidence>
<feature type="region of interest" description="Disordered" evidence="10">
    <location>
        <begin position="910"/>
        <end position="930"/>
    </location>
</feature>
<comment type="caution">
    <text evidence="12">The sequence shown here is derived from an EMBL/GenBank/DDBJ whole genome shotgun (WGS) entry which is preliminary data.</text>
</comment>
<proteinExistence type="inferred from homology"/>
<protein>
    <recommendedName>
        <fullName evidence="11">C3H1-type domain-containing protein</fullName>
    </recommendedName>
</protein>
<dbReference type="GO" id="GO:0005737">
    <property type="term" value="C:cytoplasm"/>
    <property type="evidence" value="ECO:0007669"/>
    <property type="project" value="UniProtKB-SubCell"/>
</dbReference>
<dbReference type="Pfam" id="PF00642">
    <property type="entry name" value="zf-CCCH"/>
    <property type="match status" value="1"/>
</dbReference>
<accession>A0AAE2D234</accession>
<reference evidence="12" key="2">
    <citation type="journal article" date="2023" name="Infect Dis Poverty">
        <title>Chromosome-scale genome of the human blood fluke Schistosoma mekongi and its implications for public health.</title>
        <authorList>
            <person name="Zhou M."/>
            <person name="Xu L."/>
            <person name="Xu D."/>
            <person name="Chen W."/>
            <person name="Khan J."/>
            <person name="Hu Y."/>
            <person name="Huang H."/>
            <person name="Wei H."/>
            <person name="Zhang Y."/>
            <person name="Chusongsang P."/>
            <person name="Tanasarnprasert K."/>
            <person name="Hu X."/>
            <person name="Limpanont Y."/>
            <person name="Lv Z."/>
        </authorList>
    </citation>
    <scope>NUCLEOTIDE SEQUENCE</scope>
    <source>
        <strain evidence="12">LV_2022a</strain>
    </source>
</reference>
<dbReference type="InterPro" id="IPR036855">
    <property type="entry name" value="Znf_CCCH_sf"/>
</dbReference>
<evidence type="ECO:0000256" key="7">
    <source>
        <dbReference type="ARBA" id="ARBA00022833"/>
    </source>
</evidence>
<keyword evidence="3" id="KW-0963">Cytoplasm</keyword>
<dbReference type="SMART" id="SM00356">
    <property type="entry name" value="ZnF_C3H1"/>
    <property type="match status" value="5"/>
</dbReference>
<organism evidence="12 13">
    <name type="scientific">Schistosoma mekongi</name>
    <name type="common">Parasitic worm</name>
    <dbReference type="NCBI Taxonomy" id="38744"/>
    <lineage>
        <taxon>Eukaryota</taxon>
        <taxon>Metazoa</taxon>
        <taxon>Spiralia</taxon>
        <taxon>Lophotrochozoa</taxon>
        <taxon>Platyhelminthes</taxon>
        <taxon>Trematoda</taxon>
        <taxon>Digenea</taxon>
        <taxon>Strigeidida</taxon>
        <taxon>Schistosomatoidea</taxon>
        <taxon>Schistosomatidae</taxon>
        <taxon>Schistosoma</taxon>
    </lineage>
</organism>
<dbReference type="InterPro" id="IPR040594">
    <property type="entry name" value="UNK_Znf_1"/>
</dbReference>
<feature type="coiled-coil region" evidence="9">
    <location>
        <begin position="1183"/>
        <end position="1210"/>
    </location>
</feature>
<dbReference type="Pfam" id="PF25427">
    <property type="entry name" value="zf-CCCH_UNK"/>
    <property type="match status" value="1"/>
</dbReference>
<name>A0AAE2D234_SCHME</name>
<evidence type="ECO:0000256" key="5">
    <source>
        <dbReference type="ARBA" id="ARBA00022737"/>
    </source>
</evidence>
<dbReference type="Proteomes" id="UP001292079">
    <property type="component" value="Unassembled WGS sequence"/>
</dbReference>
<dbReference type="InterPro" id="IPR057295">
    <property type="entry name" value="UNK_Znf_4"/>
</dbReference>
<keyword evidence="13" id="KW-1185">Reference proteome</keyword>